<dbReference type="EC" id="3.5.1.44" evidence="3"/>
<keyword evidence="2 3" id="KW-0378">Hydrolase</keyword>
<evidence type="ECO:0000313" key="5">
    <source>
        <dbReference type="Proteomes" id="UP000199046"/>
    </source>
</evidence>
<dbReference type="AlphaFoldDB" id="A0A1I1FDF7"/>
<reference evidence="5" key="1">
    <citation type="submission" date="2016-10" db="EMBL/GenBank/DDBJ databases">
        <authorList>
            <person name="Varghese N."/>
            <person name="Submissions S."/>
        </authorList>
    </citation>
    <scope>NUCLEOTIDE SEQUENCE [LARGE SCALE GENOMIC DNA]</scope>
    <source>
        <strain evidence="5">DSM 23439</strain>
    </source>
</reference>
<dbReference type="PANTHER" id="PTHR35147">
    <property type="entry name" value="CHEMORECEPTOR GLUTAMINE DEAMIDASE CHED-RELATED"/>
    <property type="match status" value="1"/>
</dbReference>
<dbReference type="CDD" id="cd16352">
    <property type="entry name" value="CheD"/>
    <property type="match status" value="1"/>
</dbReference>
<dbReference type="SUPFAM" id="SSF64438">
    <property type="entry name" value="CNF1/YfiH-like putative cysteine hydrolases"/>
    <property type="match status" value="1"/>
</dbReference>
<evidence type="ECO:0000256" key="3">
    <source>
        <dbReference type="HAMAP-Rule" id="MF_01440"/>
    </source>
</evidence>
<proteinExistence type="inferred from homology"/>
<dbReference type="Gene3D" id="3.30.1330.200">
    <property type="match status" value="1"/>
</dbReference>
<dbReference type="GO" id="GO:0006935">
    <property type="term" value="P:chemotaxis"/>
    <property type="evidence" value="ECO:0007669"/>
    <property type="project" value="UniProtKB-UniRule"/>
</dbReference>
<evidence type="ECO:0000313" key="4">
    <source>
        <dbReference type="EMBL" id="SFB95173.1"/>
    </source>
</evidence>
<evidence type="ECO:0000256" key="1">
    <source>
        <dbReference type="ARBA" id="ARBA00022500"/>
    </source>
</evidence>
<dbReference type="GO" id="GO:0050568">
    <property type="term" value="F:protein-glutamine glutaminase activity"/>
    <property type="evidence" value="ECO:0007669"/>
    <property type="project" value="UniProtKB-UniRule"/>
</dbReference>
<accession>A0A1I1FDF7</accession>
<dbReference type="HAMAP" id="MF_01440">
    <property type="entry name" value="CheD"/>
    <property type="match status" value="1"/>
</dbReference>
<dbReference type="Proteomes" id="UP000199046">
    <property type="component" value="Unassembled WGS sequence"/>
</dbReference>
<protein>
    <recommendedName>
        <fullName evidence="3">Probable chemoreceptor glutamine deamidase CheD</fullName>
        <ecNumber evidence="3">3.5.1.44</ecNumber>
    </recommendedName>
</protein>
<organism evidence="4 5">
    <name type="scientific">Kushneria avicenniae</name>
    <dbReference type="NCBI Taxonomy" id="402385"/>
    <lineage>
        <taxon>Bacteria</taxon>
        <taxon>Pseudomonadati</taxon>
        <taxon>Pseudomonadota</taxon>
        <taxon>Gammaproteobacteria</taxon>
        <taxon>Oceanospirillales</taxon>
        <taxon>Halomonadaceae</taxon>
        <taxon>Kushneria</taxon>
    </lineage>
</organism>
<keyword evidence="1 3" id="KW-0145">Chemotaxis</keyword>
<evidence type="ECO:0000256" key="2">
    <source>
        <dbReference type="ARBA" id="ARBA00022801"/>
    </source>
</evidence>
<sequence length="205" mass="22316">MKPREREGLANHFYFDRDDHLDAVKLLPSEYYVASTPMVLSTVLGSCVSACIRDSVAGVGGMNHYMLPGDGSHDTSGPRLRYGEHAMSTLVEEICRRGGRRDRLEAKVFGGGMVIAGMASRIGFANAEFVMAWLDRENIRVLAQDLNGSHARRVHYLPGSGQVRVRRLSGSATVCSREKTMIEALVEDAVHPLVTAAAGMRGAGR</sequence>
<dbReference type="InterPro" id="IPR038592">
    <property type="entry name" value="CheD-like_sf"/>
</dbReference>
<dbReference type="OrthoDB" id="9807202at2"/>
<dbReference type="RefSeq" id="WP_090129597.1">
    <property type="nucleotide sequence ID" value="NZ_FOLY01000001.1"/>
</dbReference>
<comment type="catalytic activity">
    <reaction evidence="3">
        <text>L-glutaminyl-[protein] + H2O = L-glutamyl-[protein] + NH4(+)</text>
        <dbReference type="Rhea" id="RHEA:16441"/>
        <dbReference type="Rhea" id="RHEA-COMP:10207"/>
        <dbReference type="Rhea" id="RHEA-COMP:10208"/>
        <dbReference type="ChEBI" id="CHEBI:15377"/>
        <dbReference type="ChEBI" id="CHEBI:28938"/>
        <dbReference type="ChEBI" id="CHEBI:29973"/>
        <dbReference type="ChEBI" id="CHEBI:30011"/>
        <dbReference type="EC" id="3.5.1.44"/>
    </reaction>
</comment>
<dbReference type="Pfam" id="PF03975">
    <property type="entry name" value="CheD"/>
    <property type="match status" value="1"/>
</dbReference>
<dbReference type="InterPro" id="IPR011324">
    <property type="entry name" value="Cytotoxic_necrot_fac-like_cat"/>
</dbReference>
<comment type="similarity">
    <text evidence="3">Belongs to the CheD family.</text>
</comment>
<dbReference type="EMBL" id="FOLY01000001">
    <property type="protein sequence ID" value="SFB95173.1"/>
    <property type="molecule type" value="Genomic_DNA"/>
</dbReference>
<gene>
    <name evidence="3" type="primary">cheD</name>
    <name evidence="4" type="ORF">SAMN05421848_0016</name>
</gene>
<dbReference type="STRING" id="402385.SAMN05421848_0016"/>
<name>A0A1I1FDF7_9GAMM</name>
<dbReference type="PANTHER" id="PTHR35147:SF2">
    <property type="entry name" value="CHEMORECEPTOR GLUTAMINE DEAMIDASE CHED-RELATED"/>
    <property type="match status" value="1"/>
</dbReference>
<dbReference type="InterPro" id="IPR005659">
    <property type="entry name" value="Chemorcpt_Glu_NH3ase_CheD"/>
</dbReference>
<comment type="function">
    <text evidence="3">Probably deamidates glutamine residues to glutamate on methyl-accepting chemotaxis receptors (MCPs), playing an important role in chemotaxis.</text>
</comment>
<keyword evidence="5" id="KW-1185">Reference proteome</keyword>